<name>A0A024E7C1_9PSED</name>
<dbReference type="KEGG" id="pman:OU5_1720"/>
<dbReference type="HOGENOM" id="CLU_3047033_0_0_6"/>
<dbReference type="GO" id="GO:0008483">
    <property type="term" value="F:transaminase activity"/>
    <property type="evidence" value="ECO:0007669"/>
    <property type="project" value="UniProtKB-KW"/>
</dbReference>
<protein>
    <submittedName>
        <fullName evidence="1">Phosphoserine aminotransferase</fullName>
    </submittedName>
</protein>
<reference evidence="1 2" key="1">
    <citation type="journal article" date="2012" name="J. Bacteriol.">
        <title>Genome sequence of cold-adapted Pseudomonas mandelii strain JR-1.</title>
        <authorList>
            <person name="Jang S.H."/>
            <person name="Kim J."/>
            <person name="Kim J."/>
            <person name="Hong S."/>
            <person name="Lee C."/>
        </authorList>
    </citation>
    <scope>NUCLEOTIDE SEQUENCE [LARGE SCALE GENOMIC DNA]</scope>
    <source>
        <strain evidence="1 2">JR-1</strain>
    </source>
</reference>
<dbReference type="Proteomes" id="UP000026913">
    <property type="component" value="Chromosome"/>
</dbReference>
<organism evidence="1 2">
    <name type="scientific">Pseudomonas mandelii JR-1</name>
    <dbReference type="NCBI Taxonomy" id="1147786"/>
    <lineage>
        <taxon>Bacteria</taxon>
        <taxon>Pseudomonadati</taxon>
        <taxon>Pseudomonadota</taxon>
        <taxon>Gammaproteobacteria</taxon>
        <taxon>Pseudomonadales</taxon>
        <taxon>Pseudomonadaceae</taxon>
        <taxon>Pseudomonas</taxon>
    </lineage>
</organism>
<dbReference type="EMBL" id="CP005960">
    <property type="protein sequence ID" value="AHZ68799.1"/>
    <property type="molecule type" value="Genomic_DNA"/>
</dbReference>
<evidence type="ECO:0000313" key="1">
    <source>
        <dbReference type="EMBL" id="AHZ68799.1"/>
    </source>
</evidence>
<accession>A0A024E7C1</accession>
<keyword evidence="1" id="KW-0032">Aminotransferase</keyword>
<proteinExistence type="predicted"/>
<gene>
    <name evidence="1" type="primary">serC</name>
    <name evidence="1" type="ORF">OU5_1720</name>
</gene>
<keyword evidence="1" id="KW-0808">Transferase</keyword>
<sequence length="54" mass="5917">MAHLHDRQALAVPIKEFTLGALQDSFGKCRRTGTEVIGSLAHIQSRSDLVVITQ</sequence>
<evidence type="ECO:0000313" key="2">
    <source>
        <dbReference type="Proteomes" id="UP000026913"/>
    </source>
</evidence>
<dbReference type="AlphaFoldDB" id="A0A024E7C1"/>